<keyword evidence="4" id="KW-1185">Reference proteome</keyword>
<dbReference type="PANTHER" id="PTHR13939">
    <property type="entry name" value="NICOTINAMIDE-NUCLEOTIDE AMIDOHYDROLASE PNCC"/>
    <property type="match status" value="1"/>
</dbReference>
<dbReference type="NCBIfam" id="TIGR00200">
    <property type="entry name" value="cinA_nterm"/>
    <property type="match status" value="1"/>
</dbReference>
<proteinExistence type="inferred from homology"/>
<dbReference type="InterPro" id="IPR001453">
    <property type="entry name" value="MoaB/Mog_dom"/>
</dbReference>
<evidence type="ECO:0000313" key="4">
    <source>
        <dbReference type="Proteomes" id="UP000281112"/>
    </source>
</evidence>
<evidence type="ECO:0000256" key="1">
    <source>
        <dbReference type="HAMAP-Rule" id="MF_00226"/>
    </source>
</evidence>
<dbReference type="Proteomes" id="UP000281112">
    <property type="component" value="Unassembled WGS sequence"/>
</dbReference>
<dbReference type="PIRSF" id="PIRSF006728">
    <property type="entry name" value="CinA"/>
    <property type="match status" value="1"/>
</dbReference>
<dbReference type="CDD" id="cd00885">
    <property type="entry name" value="cinA"/>
    <property type="match status" value="1"/>
</dbReference>
<dbReference type="InterPro" id="IPR050101">
    <property type="entry name" value="CinA"/>
</dbReference>
<evidence type="ECO:0000259" key="2">
    <source>
        <dbReference type="SMART" id="SM00852"/>
    </source>
</evidence>
<dbReference type="EMBL" id="RJVQ01000003">
    <property type="protein sequence ID" value="RQW63462.1"/>
    <property type="molecule type" value="Genomic_DNA"/>
</dbReference>
<organism evidence="3 4">
    <name type="scientific">Vibrio viridaestus</name>
    <dbReference type="NCBI Taxonomy" id="2487322"/>
    <lineage>
        <taxon>Bacteria</taxon>
        <taxon>Pseudomonadati</taxon>
        <taxon>Pseudomonadota</taxon>
        <taxon>Gammaproteobacteria</taxon>
        <taxon>Vibrionales</taxon>
        <taxon>Vibrionaceae</taxon>
        <taxon>Vibrio</taxon>
    </lineage>
</organism>
<comment type="similarity">
    <text evidence="1">Belongs to the CinA family.</text>
</comment>
<dbReference type="PANTHER" id="PTHR13939:SF0">
    <property type="entry name" value="NMN AMIDOHYDROLASE-LIKE PROTEIN YFAY"/>
    <property type="match status" value="1"/>
</dbReference>
<dbReference type="RefSeq" id="WP_124936925.1">
    <property type="nucleotide sequence ID" value="NZ_RJVQ01000003.1"/>
</dbReference>
<evidence type="ECO:0000313" key="3">
    <source>
        <dbReference type="EMBL" id="RQW63462.1"/>
    </source>
</evidence>
<name>A0A3N9U1S4_9VIBR</name>
<dbReference type="OrthoDB" id="9801454at2"/>
<dbReference type="SUPFAM" id="SSF53218">
    <property type="entry name" value="Molybdenum cofactor biosynthesis proteins"/>
    <property type="match status" value="1"/>
</dbReference>
<dbReference type="Gene3D" id="3.40.980.10">
    <property type="entry name" value="MoaB/Mog-like domain"/>
    <property type="match status" value="1"/>
</dbReference>
<sequence>MLKIAMLSTGEEVLHGDIVDTNAAWLSRLFFEEGFELTKRSTVGDSAARLREELIMLSLNSDIVVVNGGLGPTTDDLTTQIAAEITEQELVLSQYWLDTLTEFFAKRGKEVTKVNLKQAMLPEKATLLDNPIGTACGFKLRINECECYFTPGVPSEFKRMVKEQIIPDLQRSFPSHQGMDCHKIFTLGSSESELAELLDPLALPEGYMLGYRSYIPFIEIKLFGPRGDSETAFKVIENIYKRVAKWTVSIDKTMPEQLESLLADKKLCFALAEESTSGWLANYLSNNAYIHSCIGSSWVLGPAVVQNMAGEDSLAASLALAGATRSKSQTDLALVTGRLEDGQFSLALSAPEGEWGQILECRRQFSIEEMKIIIGTIATDMLLRYLSGKPVIGQYNIAKEVKKMHLPAKVLK</sequence>
<dbReference type="Pfam" id="PF00994">
    <property type="entry name" value="MoCF_biosynth"/>
    <property type="match status" value="1"/>
</dbReference>
<reference evidence="3 4" key="1">
    <citation type="submission" date="2018-11" db="EMBL/GenBank/DDBJ databases">
        <title>Vibrio LJC006 sp. nov., isolated from seawater during the bloom of the enteromorpha.</title>
        <authorList>
            <person name="Liang J."/>
        </authorList>
    </citation>
    <scope>NUCLEOTIDE SEQUENCE [LARGE SCALE GENOMIC DNA]</scope>
    <source>
        <strain evidence="3 4">LJC006</strain>
    </source>
</reference>
<dbReference type="InterPro" id="IPR036425">
    <property type="entry name" value="MoaB/Mog-like_dom_sf"/>
</dbReference>
<dbReference type="AlphaFoldDB" id="A0A3N9U1S4"/>
<dbReference type="InterPro" id="IPR008135">
    <property type="entry name" value="Competence-induced_CinA"/>
</dbReference>
<accession>A0A3N9U1S4</accession>
<dbReference type="HAMAP" id="MF_00226_B">
    <property type="entry name" value="CinA_B"/>
    <property type="match status" value="1"/>
</dbReference>
<comment type="caution">
    <text evidence="3">The sequence shown here is derived from an EMBL/GenBank/DDBJ whole genome shotgun (WGS) entry which is preliminary data.</text>
</comment>
<protein>
    <recommendedName>
        <fullName evidence="1">CinA-like protein</fullName>
    </recommendedName>
</protein>
<gene>
    <name evidence="3" type="ORF">EES38_09450</name>
</gene>
<dbReference type="SMART" id="SM00852">
    <property type="entry name" value="MoCF_biosynth"/>
    <property type="match status" value="1"/>
</dbReference>
<feature type="domain" description="MoaB/Mog" evidence="2">
    <location>
        <begin position="5"/>
        <end position="172"/>
    </location>
</feature>
<dbReference type="NCBIfam" id="TIGR00177">
    <property type="entry name" value="molyb_syn"/>
    <property type="match status" value="1"/>
</dbReference>